<evidence type="ECO:0000313" key="2">
    <source>
        <dbReference type="EMBL" id="ATQ82892.1"/>
    </source>
</evidence>
<organism evidence="2">
    <name type="scientific">Faucicola osloensis</name>
    <name type="common">Moraxella osloensis</name>
    <dbReference type="NCBI Taxonomy" id="34062"/>
    <lineage>
        <taxon>Bacteria</taxon>
        <taxon>Pseudomonadati</taxon>
        <taxon>Pseudomonadota</taxon>
        <taxon>Gammaproteobacteria</taxon>
        <taxon>Moraxellales</taxon>
        <taxon>Moraxellaceae</taxon>
        <taxon>Faucicola</taxon>
    </lineage>
</organism>
<accession>A0AAD0EX60</accession>
<evidence type="ECO:0000256" key="1">
    <source>
        <dbReference type="ARBA" id="ARBA00023172"/>
    </source>
</evidence>
<dbReference type="GO" id="GO:0015074">
    <property type="term" value="P:DNA integration"/>
    <property type="evidence" value="ECO:0007669"/>
    <property type="project" value="InterPro"/>
</dbReference>
<dbReference type="InterPro" id="IPR011010">
    <property type="entry name" value="DNA_brk_join_enz"/>
</dbReference>
<name>A0AAD0EX60_FAUOS</name>
<protein>
    <recommendedName>
        <fullName evidence="3">Site-specific integrase</fullName>
    </recommendedName>
</protein>
<dbReference type="GO" id="GO:0003677">
    <property type="term" value="F:DNA binding"/>
    <property type="evidence" value="ECO:0007669"/>
    <property type="project" value="InterPro"/>
</dbReference>
<dbReference type="GO" id="GO:0006310">
    <property type="term" value="P:DNA recombination"/>
    <property type="evidence" value="ECO:0007669"/>
    <property type="project" value="UniProtKB-KW"/>
</dbReference>
<dbReference type="InterPro" id="IPR013762">
    <property type="entry name" value="Integrase-like_cat_sf"/>
</dbReference>
<reference evidence="2" key="1">
    <citation type="submission" date="2017-11" db="EMBL/GenBank/DDBJ databases">
        <title>Complete Genome Sequence from Moraxella oslensis YHS isolated from human skin.</title>
        <authorList>
            <person name="Lee K."/>
            <person name="Lim J.Y."/>
            <person name="Hwang I."/>
        </authorList>
    </citation>
    <scope>NUCLEOTIDE SEQUENCE</scope>
    <source>
        <strain evidence="2">YHS</strain>
    </source>
</reference>
<dbReference type="AlphaFoldDB" id="A0AAD0EX60"/>
<dbReference type="SUPFAM" id="SSF56349">
    <property type="entry name" value="DNA breaking-rejoining enzymes"/>
    <property type="match status" value="1"/>
</dbReference>
<dbReference type="Gene3D" id="1.10.443.10">
    <property type="entry name" value="Intergrase catalytic core"/>
    <property type="match status" value="1"/>
</dbReference>
<evidence type="ECO:0008006" key="3">
    <source>
        <dbReference type="Google" id="ProtNLM"/>
    </source>
</evidence>
<gene>
    <name evidence="2" type="ORF">YHS_03085</name>
</gene>
<dbReference type="EMBL" id="CP024176">
    <property type="protein sequence ID" value="ATQ82892.1"/>
    <property type="molecule type" value="Genomic_DNA"/>
</dbReference>
<sequence>MPSLDFCLDKLSYGSHAYKWDLSVFLYKNAVLENRKTVYKSIEANRYGDILTERIELISNLFEYFNSIITSGASQSTVITQLERFSNFMRWCELENKYISKEHIAENCIAWVNSDILRVKEEKLNEHQAYKGYCSVARIITLSQPLQDYPNSKSLMLRTNIKAKPQQKENMLVSESDVFAFGRLLKALVEQLTIEAVRGELPLLIKLPNGNEVYLKGNMRVVDLACQKMSSSDIKHAIERRRALNKDESLLDRYRRSNLLNIRIEADLLIFISQTNMNLSQALDLKLTDFRWKIQDDEYLAYSATVYKNRKNGEASFKCYKAYRAIFDNYTQWLRKVGFNDDSYLFPFVGREKIKADVSSRKLHVIRNFCKTINFEYVPPLKLRKFKANWLFDNADDASAVLSLMSHENSTFRRHYQKTNEKEALKQLGHFNSQNLIKIAIGLCSNNCQNPQKIKSEERTALPDCVNPEGCLFCVHHKDILSYDYCYKLVSHLYLKRLEIAFNPSFTRHSPAIFLIERIVEKINGIKALGKTEEKWVIKAEQEVKSGEYHTDWRDYILLLDSMV</sequence>
<keyword evidence="1" id="KW-0233">DNA recombination</keyword>
<proteinExistence type="predicted"/>